<keyword evidence="1" id="KW-0812">Transmembrane</keyword>
<reference evidence="4" key="1">
    <citation type="journal article" date="2019" name="Int. J. Syst. Evol. Microbiol.">
        <title>The Global Catalogue of Microorganisms (GCM) 10K type strain sequencing project: providing services to taxonomists for standard genome sequencing and annotation.</title>
        <authorList>
            <consortium name="The Broad Institute Genomics Platform"/>
            <consortium name="The Broad Institute Genome Sequencing Center for Infectious Disease"/>
            <person name="Wu L."/>
            <person name="Ma J."/>
        </authorList>
    </citation>
    <scope>NUCLEOTIDE SEQUENCE [LARGE SCALE GENOMIC DNA]</scope>
    <source>
        <strain evidence="4">JCM 18298</strain>
    </source>
</reference>
<protein>
    <recommendedName>
        <fullName evidence="2">Peptidase C51 domain-containing protein</fullName>
    </recommendedName>
</protein>
<evidence type="ECO:0000256" key="1">
    <source>
        <dbReference type="SAM" id="Phobius"/>
    </source>
</evidence>
<organism evidence="3 4">
    <name type="scientific">Nocardia callitridis</name>
    <dbReference type="NCBI Taxonomy" id="648753"/>
    <lineage>
        <taxon>Bacteria</taxon>
        <taxon>Bacillati</taxon>
        <taxon>Actinomycetota</taxon>
        <taxon>Actinomycetes</taxon>
        <taxon>Mycobacteriales</taxon>
        <taxon>Nocardiaceae</taxon>
        <taxon>Nocardia</taxon>
    </lineage>
</organism>
<evidence type="ECO:0000313" key="3">
    <source>
        <dbReference type="EMBL" id="GAA5042440.1"/>
    </source>
</evidence>
<feature type="transmembrane region" description="Helical" evidence="1">
    <location>
        <begin position="21"/>
        <end position="41"/>
    </location>
</feature>
<dbReference type="RefSeq" id="WP_345493116.1">
    <property type="nucleotide sequence ID" value="NZ_BAABJM010000001.1"/>
</dbReference>
<accession>A0ABP9JRF9</accession>
<evidence type="ECO:0000259" key="2">
    <source>
        <dbReference type="Pfam" id="PF05257"/>
    </source>
</evidence>
<keyword evidence="1" id="KW-0472">Membrane</keyword>
<dbReference type="Proteomes" id="UP001500603">
    <property type="component" value="Unassembled WGS sequence"/>
</dbReference>
<proteinExistence type="predicted"/>
<dbReference type="Pfam" id="PF05257">
    <property type="entry name" value="CHAP"/>
    <property type="match status" value="1"/>
</dbReference>
<sequence length="207" mass="22429">MSERVRRQRDVRASGSRCARLLAVVASIGVVAALVVGALWWQTHTRPALLGERLTEFPVIDRSALTPTQVELVAAAEREFADPGAGTKYSQGVEESWCADFVSWLMRAAGAPLSNPNSGSWRIPGVATLQEYYEAQGRFVPAGQDYRPRTGDVLLYDSSSAFGQHTNMVLVEDAGVLTVIGGNEADEIRVERFALTDVAGFVGFGRL</sequence>
<dbReference type="InterPro" id="IPR007921">
    <property type="entry name" value="CHAP_dom"/>
</dbReference>
<keyword evidence="1" id="KW-1133">Transmembrane helix</keyword>
<keyword evidence="4" id="KW-1185">Reference proteome</keyword>
<gene>
    <name evidence="3" type="ORF">GCM10023318_02730</name>
</gene>
<dbReference type="EMBL" id="BAABJM010000001">
    <property type="protein sequence ID" value="GAA5042440.1"/>
    <property type="molecule type" value="Genomic_DNA"/>
</dbReference>
<comment type="caution">
    <text evidence="3">The sequence shown here is derived from an EMBL/GenBank/DDBJ whole genome shotgun (WGS) entry which is preliminary data.</text>
</comment>
<evidence type="ECO:0000313" key="4">
    <source>
        <dbReference type="Proteomes" id="UP001500603"/>
    </source>
</evidence>
<name>A0ABP9JRF9_9NOCA</name>
<feature type="domain" description="Peptidase C51" evidence="2">
    <location>
        <begin position="95"/>
        <end position="183"/>
    </location>
</feature>